<evidence type="ECO:0000313" key="1">
    <source>
        <dbReference type="EMBL" id="RIY00220.1"/>
    </source>
</evidence>
<dbReference type="RefSeq" id="WP_119540530.1">
    <property type="nucleotide sequence ID" value="NZ_QYRN01000006.1"/>
</dbReference>
<accession>A0A3A1WJZ1</accession>
<protein>
    <submittedName>
        <fullName evidence="1">Uncharacterized protein</fullName>
    </submittedName>
</protein>
<gene>
    <name evidence="1" type="ORF">D3218_13120</name>
</gene>
<sequence>MLQYLRKIRVTFQGASGGFVVNPGNETGDQLRVSFSVSKDISGEANEASIEIWNLAKDHRNAVGKELDQVTLEAGYIPPAMLAGGGGSSNVGIIFKGRLRDVEHRREGADIVTRISCGDGDAALRKAVISKTFKAGTPVKEVVEALQKEFEKEGVDRGEWKGLDDLPPFKRPYSMCGSCSREMDRIGRSHRLYWSSQNEAIEIIPSDAAIESSAFISARTGMVDTPTITDNGVRVTALLNPEIRPNRKVIVESETLEMNGEGGAYRVSSATYNGDNRDGDFTVTIVGERFESGKVDEGIGVPPRKKGG</sequence>
<organism evidence="1 2">
    <name type="scientific">Aureimonas flava</name>
    <dbReference type="NCBI Taxonomy" id="2320271"/>
    <lineage>
        <taxon>Bacteria</taxon>
        <taxon>Pseudomonadati</taxon>
        <taxon>Pseudomonadota</taxon>
        <taxon>Alphaproteobacteria</taxon>
        <taxon>Hyphomicrobiales</taxon>
        <taxon>Aurantimonadaceae</taxon>
        <taxon>Aureimonas</taxon>
    </lineage>
</organism>
<dbReference type="Proteomes" id="UP000265750">
    <property type="component" value="Unassembled WGS sequence"/>
</dbReference>
<dbReference type="NCBIfam" id="NF047561">
    <property type="entry name" value="orf58_phage_fam"/>
    <property type="match status" value="1"/>
</dbReference>
<name>A0A3A1WJZ1_9HYPH</name>
<dbReference type="AlphaFoldDB" id="A0A3A1WJZ1"/>
<keyword evidence="2" id="KW-1185">Reference proteome</keyword>
<dbReference type="Pfam" id="PF22759">
    <property type="entry name" value="E217_GP41"/>
    <property type="match status" value="1"/>
</dbReference>
<dbReference type="InterPro" id="IPR054496">
    <property type="entry name" value="E217_GP41"/>
</dbReference>
<dbReference type="EMBL" id="QYRN01000006">
    <property type="protein sequence ID" value="RIY00220.1"/>
    <property type="molecule type" value="Genomic_DNA"/>
</dbReference>
<reference evidence="2" key="1">
    <citation type="submission" date="2018-09" db="EMBL/GenBank/DDBJ databases">
        <authorList>
            <person name="Tuo L."/>
        </authorList>
    </citation>
    <scope>NUCLEOTIDE SEQUENCE [LARGE SCALE GENOMIC DNA]</scope>
    <source>
        <strain evidence="2">M2BS4Y-1</strain>
    </source>
</reference>
<proteinExistence type="predicted"/>
<comment type="caution">
    <text evidence="1">The sequence shown here is derived from an EMBL/GenBank/DDBJ whole genome shotgun (WGS) entry which is preliminary data.</text>
</comment>
<evidence type="ECO:0000313" key="2">
    <source>
        <dbReference type="Proteomes" id="UP000265750"/>
    </source>
</evidence>
<dbReference type="OrthoDB" id="5690318at2"/>